<evidence type="ECO:0000313" key="2">
    <source>
        <dbReference type="Proteomes" id="UP000178417"/>
    </source>
</evidence>
<protein>
    <recommendedName>
        <fullName evidence="3">Four helix bundle protein</fullName>
    </recommendedName>
</protein>
<accession>A0A1F4SWM5</accession>
<comment type="caution">
    <text evidence="1">The sequence shown here is derived from an EMBL/GenBank/DDBJ whole genome shotgun (WGS) entry which is preliminary data.</text>
</comment>
<sequence length="114" mass="13056">MFLFENLEVYKKSVELVTKTHQCMKTINDRDIKNQLKRAALSVPLNIAEGNGRNTPKEKQQFYKMARGSLFECIPLIEICLKLGFIPKETFDDIYSIAESIGKMINGLINSLKE</sequence>
<dbReference type="Pfam" id="PF05635">
    <property type="entry name" value="23S_rRNA_IVP"/>
    <property type="match status" value="1"/>
</dbReference>
<dbReference type="InterPro" id="IPR036583">
    <property type="entry name" value="23S_rRNA_IVS_sf"/>
</dbReference>
<reference evidence="1 2" key="1">
    <citation type="journal article" date="2016" name="Nat. Commun.">
        <title>Thousands of microbial genomes shed light on interconnected biogeochemical processes in an aquifer system.</title>
        <authorList>
            <person name="Anantharaman K."/>
            <person name="Brown C.T."/>
            <person name="Hug L.A."/>
            <person name="Sharon I."/>
            <person name="Castelle C.J."/>
            <person name="Probst A.J."/>
            <person name="Thomas B.C."/>
            <person name="Singh A."/>
            <person name="Wilkins M.J."/>
            <person name="Karaoz U."/>
            <person name="Brodie E.L."/>
            <person name="Williams K.H."/>
            <person name="Hubbard S.S."/>
            <person name="Banfield J.F."/>
        </authorList>
    </citation>
    <scope>NUCLEOTIDE SEQUENCE [LARGE SCALE GENOMIC DNA]</scope>
</reference>
<dbReference type="EMBL" id="MEUB01000007">
    <property type="protein sequence ID" value="OGC24757.1"/>
    <property type="molecule type" value="Genomic_DNA"/>
</dbReference>
<dbReference type="SUPFAM" id="SSF158446">
    <property type="entry name" value="IVS-encoded protein-like"/>
    <property type="match status" value="1"/>
</dbReference>
<dbReference type="Gene3D" id="1.20.1440.60">
    <property type="entry name" value="23S rRNA-intervening sequence"/>
    <property type="match status" value="1"/>
</dbReference>
<evidence type="ECO:0008006" key="3">
    <source>
        <dbReference type="Google" id="ProtNLM"/>
    </source>
</evidence>
<evidence type="ECO:0000313" key="1">
    <source>
        <dbReference type="EMBL" id="OGC24757.1"/>
    </source>
</evidence>
<dbReference type="Proteomes" id="UP000178417">
    <property type="component" value="Unassembled WGS sequence"/>
</dbReference>
<dbReference type="NCBIfam" id="TIGR02436">
    <property type="entry name" value="four helix bundle protein"/>
    <property type="match status" value="1"/>
</dbReference>
<dbReference type="CDD" id="cd16377">
    <property type="entry name" value="23S_rRNA_IVP_like"/>
    <property type="match status" value="1"/>
</dbReference>
<dbReference type="PANTHER" id="PTHR38471:SF2">
    <property type="entry name" value="FOUR HELIX BUNDLE PROTEIN"/>
    <property type="match status" value="1"/>
</dbReference>
<gene>
    <name evidence="1" type="ORF">A2310_04665</name>
</gene>
<name>A0A1F4SWM5_UNCSA</name>
<dbReference type="AlphaFoldDB" id="A0A1F4SWM5"/>
<dbReference type="PANTHER" id="PTHR38471">
    <property type="entry name" value="FOUR HELIX BUNDLE PROTEIN"/>
    <property type="match status" value="1"/>
</dbReference>
<proteinExistence type="predicted"/>
<dbReference type="InterPro" id="IPR012657">
    <property type="entry name" value="23S_rRNA-intervening_sequence"/>
</dbReference>
<organism evidence="1 2">
    <name type="scientific">candidate division WOR-1 bacterium RIFOXYB2_FULL_37_13</name>
    <dbReference type="NCBI Taxonomy" id="1802579"/>
    <lineage>
        <taxon>Bacteria</taxon>
        <taxon>Bacillati</taxon>
        <taxon>Saganbacteria</taxon>
    </lineage>
</organism>